<dbReference type="KEGG" id="mro:MROS_0292"/>
<reference evidence="7 8" key="1">
    <citation type="journal article" date="2013" name="PLoS ONE">
        <title>Genomic analysis of Melioribacter roseus, facultatively anaerobic organotrophic bacterium representing a novel deep lineage within Bacteriodetes/Chlorobi group.</title>
        <authorList>
            <person name="Kadnikov V.V."/>
            <person name="Mardanov A.V."/>
            <person name="Podosokorskaya O.A."/>
            <person name="Gavrilov S.N."/>
            <person name="Kublanov I.V."/>
            <person name="Beletsky A.V."/>
            <person name="Bonch-Osmolovskaya E.A."/>
            <person name="Ravin N.V."/>
        </authorList>
    </citation>
    <scope>NUCLEOTIDE SEQUENCE [LARGE SCALE GENOMIC DNA]</scope>
    <source>
        <strain evidence="8">JCM 17771 / P3M-2</strain>
    </source>
</reference>
<dbReference type="eggNOG" id="COG2244">
    <property type="taxonomic scope" value="Bacteria"/>
</dbReference>
<feature type="transmembrane region" description="Helical" evidence="6">
    <location>
        <begin position="366"/>
        <end position="385"/>
    </location>
</feature>
<keyword evidence="3 6" id="KW-0812">Transmembrane</keyword>
<feature type="transmembrane region" description="Helical" evidence="6">
    <location>
        <begin position="293"/>
        <end position="312"/>
    </location>
</feature>
<evidence type="ECO:0000313" key="7">
    <source>
        <dbReference type="EMBL" id="AFN73536.1"/>
    </source>
</evidence>
<dbReference type="EMBL" id="CP003557">
    <property type="protein sequence ID" value="AFN73536.1"/>
    <property type="molecule type" value="Genomic_DNA"/>
</dbReference>
<keyword evidence="5 6" id="KW-0472">Membrane</keyword>
<keyword evidence="4 6" id="KW-1133">Transmembrane helix</keyword>
<dbReference type="PANTHER" id="PTHR30250">
    <property type="entry name" value="PST FAMILY PREDICTED COLANIC ACID TRANSPORTER"/>
    <property type="match status" value="1"/>
</dbReference>
<keyword evidence="2" id="KW-1003">Cell membrane</keyword>
<gene>
    <name evidence="7" type="ordered locus">MROS_0292</name>
</gene>
<dbReference type="Pfam" id="PF01943">
    <property type="entry name" value="Polysacc_synt"/>
    <property type="match status" value="1"/>
</dbReference>
<comment type="subcellular location">
    <subcellularLocation>
        <location evidence="1">Cell membrane</location>
        <topology evidence="1">Multi-pass membrane protein</topology>
    </subcellularLocation>
</comment>
<feature type="transmembrane region" description="Helical" evidence="6">
    <location>
        <begin position="426"/>
        <end position="445"/>
    </location>
</feature>
<accession>I7A0P7</accession>
<evidence type="ECO:0000256" key="2">
    <source>
        <dbReference type="ARBA" id="ARBA00022475"/>
    </source>
</evidence>
<dbReference type="Proteomes" id="UP000009011">
    <property type="component" value="Chromosome"/>
</dbReference>
<feature type="transmembrane region" description="Helical" evidence="6">
    <location>
        <begin position="156"/>
        <end position="173"/>
    </location>
</feature>
<dbReference type="InterPro" id="IPR002797">
    <property type="entry name" value="Polysacc_synth"/>
</dbReference>
<keyword evidence="8" id="KW-1185">Reference proteome</keyword>
<dbReference type="InterPro" id="IPR050833">
    <property type="entry name" value="Poly_Biosynth_Transport"/>
</dbReference>
<feature type="transmembrane region" description="Helical" evidence="6">
    <location>
        <begin position="87"/>
        <end position="104"/>
    </location>
</feature>
<dbReference type="GO" id="GO:0005886">
    <property type="term" value="C:plasma membrane"/>
    <property type="evidence" value="ECO:0007669"/>
    <property type="project" value="UniProtKB-SubCell"/>
</dbReference>
<dbReference type="HOGENOM" id="CLU_022017_7_2_10"/>
<dbReference type="AlphaFoldDB" id="I7A0P7"/>
<evidence type="ECO:0000256" key="1">
    <source>
        <dbReference type="ARBA" id="ARBA00004651"/>
    </source>
</evidence>
<feature type="transmembrane region" description="Helical" evidence="6">
    <location>
        <begin position="391"/>
        <end position="414"/>
    </location>
</feature>
<evidence type="ECO:0000256" key="4">
    <source>
        <dbReference type="ARBA" id="ARBA00022989"/>
    </source>
</evidence>
<proteinExistence type="predicted"/>
<feature type="transmembrane region" description="Helical" evidence="6">
    <location>
        <begin position="48"/>
        <end position="67"/>
    </location>
</feature>
<dbReference type="OrthoDB" id="9814608at2"/>
<feature type="transmembrane region" description="Helical" evidence="6">
    <location>
        <begin position="451"/>
        <end position="471"/>
    </location>
</feature>
<organism evidence="7 8">
    <name type="scientific">Melioribacter roseus (strain DSM 23840 / JCM 17771 / VKM B-2668 / P3M-2)</name>
    <dbReference type="NCBI Taxonomy" id="1191523"/>
    <lineage>
        <taxon>Bacteria</taxon>
        <taxon>Pseudomonadati</taxon>
        <taxon>Ignavibacteriota</taxon>
        <taxon>Ignavibacteria</taxon>
        <taxon>Ignavibacteriales</taxon>
        <taxon>Melioribacteraceae</taxon>
        <taxon>Melioribacter</taxon>
    </lineage>
</organism>
<evidence type="ECO:0000256" key="3">
    <source>
        <dbReference type="ARBA" id="ARBA00022692"/>
    </source>
</evidence>
<name>I7A0P7_MELRP</name>
<feature type="transmembrane region" description="Helical" evidence="6">
    <location>
        <begin position="12"/>
        <end position="33"/>
    </location>
</feature>
<feature type="transmembrane region" description="Helical" evidence="6">
    <location>
        <begin position="179"/>
        <end position="200"/>
    </location>
</feature>
<evidence type="ECO:0000313" key="8">
    <source>
        <dbReference type="Proteomes" id="UP000009011"/>
    </source>
</evidence>
<protein>
    <submittedName>
        <fullName evidence="7">Polysaccharide biosynthesis protein</fullName>
    </submittedName>
</protein>
<feature type="transmembrane region" description="Helical" evidence="6">
    <location>
        <begin position="254"/>
        <end position="273"/>
    </location>
</feature>
<dbReference type="RefSeq" id="WP_014854973.1">
    <property type="nucleotide sequence ID" value="NC_018178.1"/>
</dbReference>
<dbReference type="PANTHER" id="PTHR30250:SF11">
    <property type="entry name" value="O-ANTIGEN TRANSPORTER-RELATED"/>
    <property type="match status" value="1"/>
</dbReference>
<evidence type="ECO:0000256" key="6">
    <source>
        <dbReference type="SAM" id="Phobius"/>
    </source>
</evidence>
<feature type="transmembrane region" description="Helical" evidence="6">
    <location>
        <begin position="212"/>
        <end position="234"/>
    </location>
</feature>
<feature type="transmembrane region" description="Helical" evidence="6">
    <location>
        <begin position="124"/>
        <end position="144"/>
    </location>
</feature>
<dbReference type="STRING" id="1191523.MROS_0292"/>
<sequence>MFDKIKELTKDTVIYGISTIVGRFLNFLLVPFYTNVFEPRDVGIYSNIYAYIAFLNVVFIYGMDAAFMKYNSAAADKDKKLTYSTAYLFLTITSLILSALLYLGKDGMIRLMEIPNTYEHLYNYLIFIILFDTLAIVPFANLRLQRKSLKFTLIKLGNISLNILLNLVLVLKLKMDIEAIFIANLAASAFSFIVLLPDIYKNFEFRIDGGYLKLMLKFAIPYLPASMAATLVQVVDRPIVLALTDEKTLGIYQASYKLGIFMMLIVQMFQFAWQPFLLINSKEENAKEIFSKVLTLFLIAASLMWIVLSLFIEDIATIRFWGGVSLIGYKYWSGLAIVPIILLAYIFHGMYVNFQAGLYIEEKTKYFPIVTGSGALVNIVSNFLLIPFWGIMGAALATLFSYITMALALFYFSQKVYRIKYEYGKIARLMSLIFSATVAYYLLYYNGILNIPVKILLLFVFVTILFIAKIVDINELSVLTKRLVKRK</sequence>
<evidence type="ECO:0000256" key="5">
    <source>
        <dbReference type="ARBA" id="ARBA00023136"/>
    </source>
</evidence>
<feature type="transmembrane region" description="Helical" evidence="6">
    <location>
        <begin position="332"/>
        <end position="354"/>
    </location>
</feature>